<organism evidence="6 7">
    <name type="scientific">Saccharothrix mutabilis subsp. mutabilis</name>
    <dbReference type="NCBI Taxonomy" id="66855"/>
    <lineage>
        <taxon>Bacteria</taxon>
        <taxon>Bacillati</taxon>
        <taxon>Actinomycetota</taxon>
        <taxon>Actinomycetes</taxon>
        <taxon>Pseudonocardiales</taxon>
        <taxon>Pseudonocardiaceae</taxon>
        <taxon>Saccharothrix</taxon>
    </lineage>
</organism>
<feature type="transmembrane region" description="Helical" evidence="5">
    <location>
        <begin position="107"/>
        <end position="130"/>
    </location>
</feature>
<keyword evidence="3 5" id="KW-1133">Transmembrane helix</keyword>
<evidence type="ECO:0000256" key="3">
    <source>
        <dbReference type="ARBA" id="ARBA00022989"/>
    </source>
</evidence>
<keyword evidence="7" id="KW-1185">Reference proteome</keyword>
<dbReference type="Proteomes" id="UP001500416">
    <property type="component" value="Unassembled WGS sequence"/>
</dbReference>
<protein>
    <recommendedName>
        <fullName evidence="8">Isoprenylcysteine carboxylmethyltransferase family protein</fullName>
    </recommendedName>
</protein>
<dbReference type="EMBL" id="BAAABU010000001">
    <property type="protein sequence ID" value="GAA0209159.1"/>
    <property type="molecule type" value="Genomic_DNA"/>
</dbReference>
<keyword evidence="2 5" id="KW-0812">Transmembrane</keyword>
<proteinExistence type="predicted"/>
<evidence type="ECO:0000313" key="6">
    <source>
        <dbReference type="EMBL" id="GAA0209159.1"/>
    </source>
</evidence>
<feature type="transmembrane region" description="Helical" evidence="5">
    <location>
        <begin position="20"/>
        <end position="38"/>
    </location>
</feature>
<comment type="subcellular location">
    <subcellularLocation>
        <location evidence="1">Endomembrane system</location>
        <topology evidence="1">Multi-pass membrane protein</topology>
    </subcellularLocation>
</comment>
<dbReference type="InterPro" id="IPR052527">
    <property type="entry name" value="Metal_cation-efflux_comp"/>
</dbReference>
<dbReference type="InterPro" id="IPR007318">
    <property type="entry name" value="Phopholipid_MeTrfase"/>
</dbReference>
<evidence type="ECO:0008006" key="8">
    <source>
        <dbReference type="Google" id="ProtNLM"/>
    </source>
</evidence>
<gene>
    <name evidence="6" type="ORF">GCM10010492_03560</name>
</gene>
<comment type="caution">
    <text evidence="6">The sequence shown here is derived from an EMBL/GenBank/DDBJ whole genome shotgun (WGS) entry which is preliminary data.</text>
</comment>
<dbReference type="PANTHER" id="PTHR43847">
    <property type="entry name" value="BLL3993 PROTEIN"/>
    <property type="match status" value="1"/>
</dbReference>
<sequence>MGTGDSPTPPPSRTTRDKAVAATLVALQLILLLILAFPQPHWTPPPLVRWTGVLLITIGLLTMAATATTLRRGLTPSPLPNAHAELRTTGPYRFVRHPMYTGLLTTALGWTLTTPSLIRAGALLALTALLTTKARWEEIHLTSRFPSYATYADQVPRLIPTLRPRRRNPNDDPT</sequence>
<reference evidence="6 7" key="1">
    <citation type="journal article" date="2019" name="Int. J. Syst. Evol. Microbiol.">
        <title>The Global Catalogue of Microorganisms (GCM) 10K type strain sequencing project: providing services to taxonomists for standard genome sequencing and annotation.</title>
        <authorList>
            <consortium name="The Broad Institute Genomics Platform"/>
            <consortium name="The Broad Institute Genome Sequencing Center for Infectious Disease"/>
            <person name="Wu L."/>
            <person name="Ma J."/>
        </authorList>
    </citation>
    <scope>NUCLEOTIDE SEQUENCE [LARGE SCALE GENOMIC DNA]</scope>
    <source>
        <strain evidence="6 7">JCM 3380</strain>
    </source>
</reference>
<evidence type="ECO:0000256" key="5">
    <source>
        <dbReference type="SAM" id="Phobius"/>
    </source>
</evidence>
<feature type="transmembrane region" description="Helical" evidence="5">
    <location>
        <begin position="50"/>
        <end position="70"/>
    </location>
</feature>
<evidence type="ECO:0000313" key="7">
    <source>
        <dbReference type="Proteomes" id="UP001500416"/>
    </source>
</evidence>
<evidence type="ECO:0000256" key="4">
    <source>
        <dbReference type="ARBA" id="ARBA00023136"/>
    </source>
</evidence>
<evidence type="ECO:0000256" key="1">
    <source>
        <dbReference type="ARBA" id="ARBA00004127"/>
    </source>
</evidence>
<dbReference type="Gene3D" id="1.20.120.1630">
    <property type="match status" value="1"/>
</dbReference>
<dbReference type="Pfam" id="PF04191">
    <property type="entry name" value="PEMT"/>
    <property type="match status" value="1"/>
</dbReference>
<dbReference type="RefSeq" id="WP_343931766.1">
    <property type="nucleotide sequence ID" value="NZ_BAAABU010000001.1"/>
</dbReference>
<accession>A0ABN0T172</accession>
<dbReference type="PANTHER" id="PTHR43847:SF1">
    <property type="entry name" value="BLL3993 PROTEIN"/>
    <property type="match status" value="1"/>
</dbReference>
<name>A0ABN0T172_9PSEU</name>
<evidence type="ECO:0000256" key="2">
    <source>
        <dbReference type="ARBA" id="ARBA00022692"/>
    </source>
</evidence>
<keyword evidence="4 5" id="KW-0472">Membrane</keyword>